<dbReference type="InterPro" id="IPR036322">
    <property type="entry name" value="WD40_repeat_dom_sf"/>
</dbReference>
<name>A0AA35W1F2_GEOBA</name>
<feature type="non-terminal residue" evidence="1">
    <location>
        <position position="105"/>
    </location>
</feature>
<evidence type="ECO:0000313" key="2">
    <source>
        <dbReference type="Proteomes" id="UP001174909"/>
    </source>
</evidence>
<comment type="caution">
    <text evidence="1">The sequence shown here is derived from an EMBL/GenBank/DDBJ whole genome shotgun (WGS) entry which is preliminary data.</text>
</comment>
<accession>A0AA35W1F2</accession>
<keyword evidence="2" id="KW-1185">Reference proteome</keyword>
<protein>
    <submittedName>
        <fullName evidence="1">Uncharacterized protein</fullName>
    </submittedName>
</protein>
<gene>
    <name evidence="1" type="ORF">GBAR_LOCUS777</name>
</gene>
<dbReference type="AlphaFoldDB" id="A0AA35W1F2"/>
<reference evidence="1" key="1">
    <citation type="submission" date="2023-03" db="EMBL/GenBank/DDBJ databases">
        <authorList>
            <person name="Steffen K."/>
            <person name="Cardenas P."/>
        </authorList>
    </citation>
    <scope>NUCLEOTIDE SEQUENCE</scope>
</reference>
<dbReference type="InterPro" id="IPR015943">
    <property type="entry name" value="WD40/YVTN_repeat-like_dom_sf"/>
</dbReference>
<sequence>MGEVVFYVSGPDSSSGWQCSQKLGCGGSAITCAAWMTNSSILAVGGTDDSIHILQRRQSPTTSRPTNTQSSLFSYFKPVDADNFAYTHWLRGHCSFVSSLLPLGS</sequence>
<organism evidence="1 2">
    <name type="scientific">Geodia barretti</name>
    <name type="common">Barrett's horny sponge</name>
    <dbReference type="NCBI Taxonomy" id="519541"/>
    <lineage>
        <taxon>Eukaryota</taxon>
        <taxon>Metazoa</taxon>
        <taxon>Porifera</taxon>
        <taxon>Demospongiae</taxon>
        <taxon>Heteroscleromorpha</taxon>
        <taxon>Tetractinellida</taxon>
        <taxon>Astrophorina</taxon>
        <taxon>Geodiidae</taxon>
        <taxon>Geodia</taxon>
    </lineage>
</organism>
<dbReference type="Proteomes" id="UP001174909">
    <property type="component" value="Unassembled WGS sequence"/>
</dbReference>
<dbReference type="EMBL" id="CASHTH010000122">
    <property type="protein sequence ID" value="CAI7991564.1"/>
    <property type="molecule type" value="Genomic_DNA"/>
</dbReference>
<evidence type="ECO:0000313" key="1">
    <source>
        <dbReference type="EMBL" id="CAI7991564.1"/>
    </source>
</evidence>
<dbReference type="Gene3D" id="2.130.10.10">
    <property type="entry name" value="YVTN repeat-like/Quinoprotein amine dehydrogenase"/>
    <property type="match status" value="1"/>
</dbReference>
<dbReference type="SUPFAM" id="SSF50978">
    <property type="entry name" value="WD40 repeat-like"/>
    <property type="match status" value="1"/>
</dbReference>
<proteinExistence type="predicted"/>